<comment type="subcellular location">
    <subcellularLocation>
        <location evidence="2">Mitochondrion inner membrane</location>
        <topology evidence="2">Multi-pass membrane protein</topology>
    </subcellularLocation>
    <subcellularLocation>
        <location evidence="1">Nucleus</location>
    </subcellularLocation>
</comment>
<evidence type="ECO:0000256" key="1">
    <source>
        <dbReference type="ARBA" id="ARBA00004123"/>
    </source>
</evidence>
<evidence type="ECO:0000256" key="8">
    <source>
        <dbReference type="ARBA" id="ARBA00022792"/>
    </source>
</evidence>
<feature type="domain" description="Proteasome beta subunit C-terminal" evidence="14">
    <location>
        <begin position="597"/>
        <end position="628"/>
    </location>
</feature>
<dbReference type="OrthoDB" id="1747031at2759"/>
<dbReference type="GO" id="GO:0005839">
    <property type="term" value="C:proteasome core complex"/>
    <property type="evidence" value="ECO:0007669"/>
    <property type="project" value="InterPro"/>
</dbReference>
<evidence type="ECO:0000256" key="6">
    <source>
        <dbReference type="ARBA" id="ARBA00022692"/>
    </source>
</evidence>
<dbReference type="Proteomes" id="UP000789405">
    <property type="component" value="Unassembled WGS sequence"/>
</dbReference>
<keyword evidence="9" id="KW-0647">Proteasome</keyword>
<keyword evidence="8" id="KW-0999">Mitochondrion inner membrane</keyword>
<dbReference type="CDD" id="cd03763">
    <property type="entry name" value="proteasome_beta_type_7"/>
    <property type="match status" value="1"/>
</dbReference>
<evidence type="ECO:0000256" key="11">
    <source>
        <dbReference type="ARBA" id="ARBA00023128"/>
    </source>
</evidence>
<keyword evidence="11" id="KW-0496">Mitochondrion</keyword>
<dbReference type="Pfam" id="PF00153">
    <property type="entry name" value="Mito_carr"/>
    <property type="match status" value="4"/>
</dbReference>
<evidence type="ECO:0000256" key="3">
    <source>
        <dbReference type="ARBA" id="ARBA00006375"/>
    </source>
</evidence>
<evidence type="ECO:0000256" key="2">
    <source>
        <dbReference type="ARBA" id="ARBA00004448"/>
    </source>
</evidence>
<evidence type="ECO:0000256" key="4">
    <source>
        <dbReference type="ARBA" id="ARBA00022448"/>
    </source>
</evidence>
<keyword evidence="16" id="KW-1185">Reference proteome</keyword>
<evidence type="ECO:0000256" key="5">
    <source>
        <dbReference type="ARBA" id="ARBA00022490"/>
    </source>
</evidence>
<evidence type="ECO:0000313" key="15">
    <source>
        <dbReference type="EMBL" id="CAG8577838.1"/>
    </source>
</evidence>
<evidence type="ECO:0000256" key="13">
    <source>
        <dbReference type="PROSITE-ProRule" id="PRU00282"/>
    </source>
</evidence>
<sequence length="635" mass="70623">MDTTLNVILEYTEIKDSKLDPELIRDKKHEYSVIPRNEMHKNGHQIHDFTGTPATTILSPQHVIPLEKMFAACCGALLTSLFTTPFDLVKTRLQSQSLYKGSTVSNTKSYSSLTSCCQEVFYSTPNMHREFFCHSLDPRMPKQSSTLSCAVTDAMMPSKIAAGRQFNELNGFMDGIVKIVRYEGVTSLWRGLSPGVVMSVPLTVVYFVGYDSIRDSLWKHWKGKYSETYSPLVAGTLARTFSVSVISPIELLRTRMQSPEGINGLKDVMKGVREMVRRNGVTSLWRGLEPTLWRDVPFSAIYWTGYESIKRNYTNYLRNKSIDGNINNFSVAFVSGATSGMIAATLTTPFDVAKTQRQVASNSMKNPSMVKVMQRIFHEEGYRGLFRGGTLRIAKVAVSCALMISTYESLSKFFAINAFLEKQGLSLPKPFKTGTTIVGIVYKNGVILGADTRSTNGPIVANKNCEKIHYLAPNMYCGGAGTAADTENATALISSQLELHRLATGRQARIITAVTMLKQMLFSTDKLPFVAMGSGSLAAMSILESRWTKDLERDDAIELVKDAIEAGIFNDLGSGSNVDVNIIEKDKVEVLRNYAKPNERAHKEQTYKYKRGTTAYLKETVREFIVTEGDAMDIS</sequence>
<feature type="repeat" description="Solcar" evidence="13">
    <location>
        <begin position="63"/>
        <end position="216"/>
    </location>
</feature>
<dbReference type="GO" id="GO:0005634">
    <property type="term" value="C:nucleus"/>
    <property type="evidence" value="ECO:0007669"/>
    <property type="project" value="UniProtKB-SubCell"/>
</dbReference>
<dbReference type="PANTHER" id="PTHR45760">
    <property type="entry name" value="FI19922P1-RELATED"/>
    <property type="match status" value="1"/>
</dbReference>
<keyword evidence="4" id="KW-0813">Transport</keyword>
<dbReference type="EMBL" id="CAJVPY010002988">
    <property type="protein sequence ID" value="CAG8577838.1"/>
    <property type="molecule type" value="Genomic_DNA"/>
</dbReference>
<dbReference type="GO" id="GO:0005743">
    <property type="term" value="C:mitochondrial inner membrane"/>
    <property type="evidence" value="ECO:0007669"/>
    <property type="project" value="UniProtKB-SubCell"/>
</dbReference>
<dbReference type="Gene3D" id="3.60.20.10">
    <property type="entry name" value="Glutamine Phosphoribosylpyrophosphate, subunit 1, domain 1"/>
    <property type="match status" value="2"/>
</dbReference>
<protein>
    <submittedName>
        <fullName evidence="15">26785_t:CDS:1</fullName>
    </submittedName>
</protein>
<evidence type="ECO:0000256" key="10">
    <source>
        <dbReference type="ARBA" id="ARBA00022989"/>
    </source>
</evidence>
<keyword evidence="7" id="KW-0677">Repeat</keyword>
<evidence type="ECO:0000256" key="9">
    <source>
        <dbReference type="ARBA" id="ARBA00022942"/>
    </source>
</evidence>
<dbReference type="Pfam" id="PF12465">
    <property type="entry name" value="Pr_beta_C"/>
    <property type="match status" value="1"/>
</dbReference>
<dbReference type="GO" id="GO:0051603">
    <property type="term" value="P:proteolysis involved in protein catabolic process"/>
    <property type="evidence" value="ECO:0007669"/>
    <property type="project" value="InterPro"/>
</dbReference>
<keyword evidence="10" id="KW-1133">Transmembrane helix</keyword>
<dbReference type="PROSITE" id="PS00854">
    <property type="entry name" value="PROTEASOME_BETA_1"/>
    <property type="match status" value="1"/>
</dbReference>
<dbReference type="InterPro" id="IPR045315">
    <property type="entry name" value="Mtm1-like"/>
</dbReference>
<evidence type="ECO:0000259" key="14">
    <source>
        <dbReference type="Pfam" id="PF12465"/>
    </source>
</evidence>
<dbReference type="InterPro" id="IPR023395">
    <property type="entry name" value="MCP_dom_sf"/>
</dbReference>
<dbReference type="InterPro" id="IPR001353">
    <property type="entry name" value="Proteasome_sua/b"/>
</dbReference>
<feature type="repeat" description="Solcar" evidence="13">
    <location>
        <begin position="327"/>
        <end position="413"/>
    </location>
</feature>
<evidence type="ECO:0000256" key="12">
    <source>
        <dbReference type="ARBA" id="ARBA00023136"/>
    </source>
</evidence>
<keyword evidence="12 13" id="KW-0472">Membrane</keyword>
<proteinExistence type="inferred from homology"/>
<dbReference type="InterPro" id="IPR029055">
    <property type="entry name" value="Ntn_hydrolases_N"/>
</dbReference>
<name>A0A9N9BS26_9GLOM</name>
<dbReference type="AlphaFoldDB" id="A0A9N9BS26"/>
<feature type="repeat" description="Solcar" evidence="13">
    <location>
        <begin position="226"/>
        <end position="312"/>
    </location>
</feature>
<dbReference type="SUPFAM" id="SSF56235">
    <property type="entry name" value="N-terminal nucleophile aminohydrolases (Ntn hydrolases)"/>
    <property type="match status" value="1"/>
</dbReference>
<dbReference type="SUPFAM" id="SSF103506">
    <property type="entry name" value="Mitochondrial carrier"/>
    <property type="match status" value="1"/>
</dbReference>
<evidence type="ECO:0000256" key="7">
    <source>
        <dbReference type="ARBA" id="ARBA00022737"/>
    </source>
</evidence>
<dbReference type="PROSITE" id="PS50920">
    <property type="entry name" value="SOLCAR"/>
    <property type="match status" value="3"/>
</dbReference>
<keyword evidence="6 13" id="KW-0812">Transmembrane</keyword>
<reference evidence="15" key="1">
    <citation type="submission" date="2021-06" db="EMBL/GenBank/DDBJ databases">
        <authorList>
            <person name="Kallberg Y."/>
            <person name="Tangrot J."/>
            <person name="Rosling A."/>
        </authorList>
    </citation>
    <scope>NUCLEOTIDE SEQUENCE</scope>
    <source>
        <strain evidence="15">MA453B</strain>
    </source>
</reference>
<dbReference type="PANTHER" id="PTHR45760:SF2">
    <property type="entry name" value="FI19922P1-RELATED"/>
    <property type="match status" value="1"/>
</dbReference>
<organism evidence="15 16">
    <name type="scientific">Dentiscutata erythropus</name>
    <dbReference type="NCBI Taxonomy" id="1348616"/>
    <lineage>
        <taxon>Eukaryota</taxon>
        <taxon>Fungi</taxon>
        <taxon>Fungi incertae sedis</taxon>
        <taxon>Mucoromycota</taxon>
        <taxon>Glomeromycotina</taxon>
        <taxon>Glomeromycetes</taxon>
        <taxon>Diversisporales</taxon>
        <taxon>Gigasporaceae</taxon>
        <taxon>Dentiscutata</taxon>
    </lineage>
</organism>
<comment type="similarity">
    <text evidence="3">Belongs to the mitochondrial carrier (TC 2.A.29) family.</text>
</comment>
<dbReference type="Pfam" id="PF00227">
    <property type="entry name" value="Proteasome"/>
    <property type="match status" value="2"/>
</dbReference>
<keyword evidence="5" id="KW-0963">Cytoplasm</keyword>
<accession>A0A9N9BS26</accession>
<dbReference type="InterPro" id="IPR018108">
    <property type="entry name" value="MCP_transmembrane"/>
</dbReference>
<dbReference type="Gene3D" id="1.50.40.10">
    <property type="entry name" value="Mitochondrial carrier domain"/>
    <property type="match status" value="2"/>
</dbReference>
<comment type="caution">
    <text evidence="15">The sequence shown here is derived from an EMBL/GenBank/DDBJ whole genome shotgun (WGS) entry which is preliminary data.</text>
</comment>
<dbReference type="GO" id="GO:1990542">
    <property type="term" value="P:mitochondrial transmembrane transport"/>
    <property type="evidence" value="ECO:0007669"/>
    <property type="project" value="InterPro"/>
</dbReference>
<dbReference type="InterPro" id="IPR016050">
    <property type="entry name" value="Proteasome_bsu_CS"/>
</dbReference>
<gene>
    <name evidence="15" type="ORF">DERYTH_LOCUS6533</name>
</gene>
<evidence type="ECO:0000313" key="16">
    <source>
        <dbReference type="Proteomes" id="UP000789405"/>
    </source>
</evidence>
<dbReference type="InterPro" id="IPR024689">
    <property type="entry name" value="Proteasome_bsu_C"/>
</dbReference>